<dbReference type="PANTHER" id="PTHR14907">
    <property type="entry name" value="FI14130P"/>
    <property type="match status" value="1"/>
</dbReference>
<dbReference type="Proteomes" id="UP001634394">
    <property type="component" value="Unassembled WGS sequence"/>
</dbReference>
<comment type="caution">
    <text evidence="4">The sequence shown here is derived from an EMBL/GenBank/DDBJ whole genome shotgun (WGS) entry which is preliminary data.</text>
</comment>
<organism evidence="4 5">
    <name type="scientific">Sinanodonta woodiana</name>
    <name type="common">Chinese pond mussel</name>
    <name type="synonym">Anodonta woodiana</name>
    <dbReference type="NCBI Taxonomy" id="1069815"/>
    <lineage>
        <taxon>Eukaryota</taxon>
        <taxon>Metazoa</taxon>
        <taxon>Spiralia</taxon>
        <taxon>Lophotrochozoa</taxon>
        <taxon>Mollusca</taxon>
        <taxon>Bivalvia</taxon>
        <taxon>Autobranchia</taxon>
        <taxon>Heteroconchia</taxon>
        <taxon>Palaeoheterodonta</taxon>
        <taxon>Unionida</taxon>
        <taxon>Unionoidea</taxon>
        <taxon>Unionidae</taxon>
        <taxon>Unioninae</taxon>
        <taxon>Sinanodonta</taxon>
    </lineage>
</organism>
<dbReference type="EMBL" id="JBJQND010000007">
    <property type="protein sequence ID" value="KAL3871464.1"/>
    <property type="molecule type" value="Genomic_DNA"/>
</dbReference>
<dbReference type="AlphaFoldDB" id="A0ABD3WC39"/>
<dbReference type="PANTHER" id="PTHR14907:SF2">
    <property type="entry name" value="SUPPRESSOR APC DOMAIN-CONTAINING PROTEIN 2"/>
    <property type="match status" value="1"/>
</dbReference>
<feature type="compositionally biased region" description="Pro residues" evidence="2">
    <location>
        <begin position="237"/>
        <end position="246"/>
    </location>
</feature>
<feature type="domain" description="Suppressor APC" evidence="3">
    <location>
        <begin position="13"/>
        <end position="89"/>
    </location>
</feature>
<accession>A0ABD3WC39</accession>
<evidence type="ECO:0000256" key="1">
    <source>
        <dbReference type="SAM" id="Coils"/>
    </source>
</evidence>
<feature type="coiled-coil region" evidence="1">
    <location>
        <begin position="467"/>
        <end position="494"/>
    </location>
</feature>
<feature type="region of interest" description="Disordered" evidence="2">
    <location>
        <begin position="95"/>
        <end position="114"/>
    </location>
</feature>
<reference evidence="4 5" key="1">
    <citation type="submission" date="2024-11" db="EMBL/GenBank/DDBJ databases">
        <title>Chromosome-level genome assembly of the freshwater bivalve Anodonta woodiana.</title>
        <authorList>
            <person name="Chen X."/>
        </authorList>
    </citation>
    <scope>NUCLEOTIDE SEQUENCE [LARGE SCALE GENOMIC DNA]</scope>
    <source>
        <strain evidence="4">MN2024</strain>
        <tissue evidence="4">Gills</tissue>
    </source>
</reference>
<evidence type="ECO:0000256" key="2">
    <source>
        <dbReference type="SAM" id="MobiDB-lite"/>
    </source>
</evidence>
<feature type="compositionally biased region" description="Polar residues" evidence="2">
    <location>
        <begin position="219"/>
        <end position="229"/>
    </location>
</feature>
<evidence type="ECO:0000313" key="5">
    <source>
        <dbReference type="Proteomes" id="UP001634394"/>
    </source>
</evidence>
<evidence type="ECO:0000259" key="3">
    <source>
        <dbReference type="Pfam" id="PF25825"/>
    </source>
</evidence>
<dbReference type="Gene3D" id="1.10.287.450">
    <property type="entry name" value="Helix hairpin bin"/>
    <property type="match status" value="1"/>
</dbReference>
<sequence>MSKVQSSVDLSALPKQFVTSLRILFDILDEERTGLVRLCDIESRWNEDGVKGLPSGVVEALRKVTPESGCLTFELFVRGLKMVLLKNNQISQGKENRGLITDKSGGRSKHRPNSAVLAQASGTQARPHSEKQFHQGHQNLRNSAPSTATVRPNNVLNSASNVETREPVYHSRDQIIPGRTKSTVDKYRPQDPNQPFHSRSNTASKDSVYQARNEHPKTRPTSTALYQSREQVHTTDIPPPRPPPYVLPESETKIPPTVPPRDKSRTVLAELKTWQREMQNGGSYLATKGPKLLTSNSDSKLMERNHSSSSGNEIYVNIEQLRQHDSSPHTVTSTTSTSHASKVGVRRQNSRRHTLSSGVDYNMLKRMKQLEHEKDLLLQGLEVVERTRDWYHRQILVVSEKQKALGRASYSDYNLEANQERMNFQRARIMNVNQHLCTLIESTEKGFPIHMNLAIQTTPTYSDEATIRMLKDQNKQLTEEVSHKNDRITQLEQEKGSLIRELFDSKSKHKSNYDDTTFM</sequence>
<dbReference type="Pfam" id="PF11414">
    <property type="entry name" value="Suppressor_APC"/>
    <property type="match status" value="1"/>
</dbReference>
<feature type="compositionally biased region" description="Polar residues" evidence="2">
    <location>
        <begin position="191"/>
        <end position="207"/>
    </location>
</feature>
<feature type="compositionally biased region" description="Basic and acidic residues" evidence="2">
    <location>
        <begin position="163"/>
        <end position="173"/>
    </location>
</feature>
<feature type="compositionally biased region" description="Low complexity" evidence="2">
    <location>
        <begin position="328"/>
        <end position="341"/>
    </location>
</feature>
<keyword evidence="1" id="KW-0175">Coiled coil</keyword>
<feature type="region of interest" description="Disordered" evidence="2">
    <location>
        <begin position="327"/>
        <end position="352"/>
    </location>
</feature>
<proteinExistence type="predicted"/>
<gene>
    <name evidence="4" type="ORF">ACJMK2_039460</name>
</gene>
<keyword evidence="5" id="KW-1185">Reference proteome</keyword>
<dbReference type="Pfam" id="PF25825">
    <property type="entry name" value="SAPC2_N"/>
    <property type="match status" value="1"/>
</dbReference>
<feature type="compositionally biased region" description="Polar residues" evidence="2">
    <location>
        <begin position="135"/>
        <end position="162"/>
    </location>
</feature>
<protein>
    <recommendedName>
        <fullName evidence="3">Suppressor APC domain-containing protein</fullName>
    </recommendedName>
</protein>
<dbReference type="InterPro" id="IPR057953">
    <property type="entry name" value="SAPC2_N"/>
</dbReference>
<evidence type="ECO:0000313" key="4">
    <source>
        <dbReference type="EMBL" id="KAL3871464.1"/>
    </source>
</evidence>
<name>A0ABD3WC39_SINWO</name>
<feature type="region of interest" description="Disordered" evidence="2">
    <location>
        <begin position="119"/>
        <end position="264"/>
    </location>
</feature>
<dbReference type="InterPro" id="IPR026828">
    <property type="entry name" value="SAPC2_1/2"/>
</dbReference>